<dbReference type="KEGG" id="srho:HH216_22650"/>
<accession>A0A7L5DWA6</accession>
<dbReference type="RefSeq" id="WP_169552927.1">
    <property type="nucleotide sequence ID" value="NZ_CP051677.1"/>
</dbReference>
<dbReference type="Gene3D" id="3.30.2020.40">
    <property type="entry name" value="Uncharacterised protein PF10387, DUF2442"/>
    <property type="match status" value="1"/>
</dbReference>
<name>A0A7L5DWA6_9BACT</name>
<keyword evidence="2" id="KW-1185">Reference proteome</keyword>
<organism evidence="1 2">
    <name type="scientific">Spirosoma rhododendri</name>
    <dbReference type="NCBI Taxonomy" id="2728024"/>
    <lineage>
        <taxon>Bacteria</taxon>
        <taxon>Pseudomonadati</taxon>
        <taxon>Bacteroidota</taxon>
        <taxon>Cytophagia</taxon>
        <taxon>Cytophagales</taxon>
        <taxon>Cytophagaceae</taxon>
        <taxon>Spirosoma</taxon>
    </lineage>
</organism>
<dbReference type="InterPro" id="IPR018841">
    <property type="entry name" value="DUF2442"/>
</dbReference>
<gene>
    <name evidence="1" type="ORF">HH216_22650</name>
</gene>
<proteinExistence type="predicted"/>
<reference evidence="1 2" key="1">
    <citation type="submission" date="2020-04" db="EMBL/GenBank/DDBJ databases">
        <title>Genome sequencing of novel species.</title>
        <authorList>
            <person name="Heo J."/>
            <person name="Kim S.-J."/>
            <person name="Kim J.-S."/>
            <person name="Hong S.-B."/>
            <person name="Kwon S.-W."/>
        </authorList>
    </citation>
    <scope>NUCLEOTIDE SEQUENCE [LARGE SCALE GENOMIC DNA]</scope>
    <source>
        <strain evidence="1 2">CJU-R4</strain>
    </source>
</reference>
<dbReference type="EMBL" id="CP051677">
    <property type="protein sequence ID" value="QJD80908.1"/>
    <property type="molecule type" value="Genomic_DNA"/>
</dbReference>
<dbReference type="AlphaFoldDB" id="A0A7L5DWA6"/>
<evidence type="ECO:0000313" key="2">
    <source>
        <dbReference type="Proteomes" id="UP000501128"/>
    </source>
</evidence>
<dbReference type="Proteomes" id="UP000501128">
    <property type="component" value="Chromosome"/>
</dbReference>
<evidence type="ECO:0000313" key="1">
    <source>
        <dbReference type="EMBL" id="QJD80908.1"/>
    </source>
</evidence>
<sequence length="79" mass="9281">MNTDQFTAQRVWFDDERIFVELNDGRIIGSPLAWFPRLQKATSAQRNQFEFMADGYGIHWEELDEDLTAGGFLTYSRPY</sequence>
<dbReference type="Pfam" id="PF10387">
    <property type="entry name" value="DUF2442"/>
    <property type="match status" value="1"/>
</dbReference>
<protein>
    <submittedName>
        <fullName evidence="1">DUF2442 domain-containing protein</fullName>
    </submittedName>
</protein>